<dbReference type="SUPFAM" id="SSF54427">
    <property type="entry name" value="NTF2-like"/>
    <property type="match status" value="1"/>
</dbReference>
<organism evidence="2 3">
    <name type="scientific">Phanerochaete sordida</name>
    <dbReference type="NCBI Taxonomy" id="48140"/>
    <lineage>
        <taxon>Eukaryota</taxon>
        <taxon>Fungi</taxon>
        <taxon>Dikarya</taxon>
        <taxon>Basidiomycota</taxon>
        <taxon>Agaricomycotina</taxon>
        <taxon>Agaricomycetes</taxon>
        <taxon>Polyporales</taxon>
        <taxon>Phanerochaetaceae</taxon>
        <taxon>Phanerochaete</taxon>
    </lineage>
</organism>
<evidence type="ECO:0000313" key="3">
    <source>
        <dbReference type="Proteomes" id="UP000703269"/>
    </source>
</evidence>
<dbReference type="GO" id="GO:0004497">
    <property type="term" value="F:monooxygenase activity"/>
    <property type="evidence" value="ECO:0007669"/>
    <property type="project" value="TreeGrafter"/>
</dbReference>
<dbReference type="AlphaFoldDB" id="A0A9P3LL48"/>
<dbReference type="Gene3D" id="3.10.450.50">
    <property type="match status" value="1"/>
</dbReference>
<evidence type="ECO:0000256" key="1">
    <source>
        <dbReference type="ARBA" id="ARBA00023002"/>
    </source>
</evidence>
<keyword evidence="1" id="KW-0560">Oxidoreductase</keyword>
<dbReference type="InterPro" id="IPR032710">
    <property type="entry name" value="NTF2-like_dom_sf"/>
</dbReference>
<dbReference type="OrthoDB" id="74360at2759"/>
<dbReference type="PANTHER" id="PTHR43539">
    <property type="entry name" value="FLAVIN-BINDING MONOOXYGENASE-LIKE PROTEIN (AFU_ORTHOLOGUE AFUA_4G09220)"/>
    <property type="match status" value="1"/>
</dbReference>
<dbReference type="PANTHER" id="PTHR43539:SF68">
    <property type="entry name" value="FLAVIN-BINDING MONOOXYGENASE-LIKE PROTEIN (AFU_ORTHOLOGUE AFUA_4G09220)"/>
    <property type="match status" value="1"/>
</dbReference>
<protein>
    <submittedName>
        <fullName evidence="2">NAD(P)/FAD-dependent oxidoreductase</fullName>
    </submittedName>
</protein>
<dbReference type="Gene3D" id="3.50.50.60">
    <property type="entry name" value="FAD/NAD(P)-binding domain"/>
    <property type="match status" value="1"/>
</dbReference>
<gene>
    <name evidence="2" type="ORF">PsYK624_154400</name>
</gene>
<dbReference type="GO" id="GO:0050660">
    <property type="term" value="F:flavin adenine dinucleotide binding"/>
    <property type="evidence" value="ECO:0007669"/>
    <property type="project" value="TreeGrafter"/>
</dbReference>
<comment type="caution">
    <text evidence="2">The sequence shown here is derived from an EMBL/GenBank/DDBJ whole genome shotgun (WGS) entry which is preliminary data.</text>
</comment>
<reference evidence="2 3" key="1">
    <citation type="submission" date="2021-08" db="EMBL/GenBank/DDBJ databases">
        <title>Draft Genome Sequence of Phanerochaete sordida strain YK-624.</title>
        <authorList>
            <person name="Mori T."/>
            <person name="Dohra H."/>
            <person name="Suzuki T."/>
            <person name="Kawagishi H."/>
            <person name="Hirai H."/>
        </authorList>
    </citation>
    <scope>NUCLEOTIDE SEQUENCE [LARGE SCALE GENOMIC DNA]</scope>
    <source>
        <strain evidence="2 3">YK-624</strain>
    </source>
</reference>
<accession>A0A9P3LL48</accession>
<sequence length="541" mass="59001">MDAHSAAATWLATFAQAVARGDAAGVAESFLPRGWLRDVLTFAWDTRALQGREAIRDYLTDAGRLAAARVTDITLETNPFYAPREATAPSGEVVGVEGGFTYGTQHARGRGYAHLRQDESGTWRALTLGMVVLDLKAHPEPVDVAADWESTGRTWGELEAERKARIESDPEVLIVGGGQNGVTTAARFRQMNIPTLVIERDARVGNTWRKRYQSLALHTPSFYSPLLYQPFPSHWPLYAPKDLVGDWLDAYATNQHLTIWTSTTLVGQPTYNPDTRRWRVTVSRAGTSVTLHPKHIVLATGLLGAPYLPSLPGRTNFTGVVLHASAFDSPAPFEGKRVVVVGAGNSAIDVCQDLATRGAASVTMVQRSPTVVVSRSSVGEDMSHNWVKGEPVEVGDFKFAAQPLGFFKEMNQANPEALWARERELHAKLRKGGVQLYLGPEGEGQFLMVFARGGGYWLDKGGADLIADGRIAVKRGAPTSFNSTGRPLCFLPQLSATFPRPSGQSGRAIWSAVSILSRIQHPSRSRGPPDLCRRTLLDDRP</sequence>
<dbReference type="EMBL" id="BPQB01000103">
    <property type="protein sequence ID" value="GJE99191.1"/>
    <property type="molecule type" value="Genomic_DNA"/>
</dbReference>
<dbReference type="SUPFAM" id="SSF51905">
    <property type="entry name" value="FAD/NAD(P)-binding domain"/>
    <property type="match status" value="1"/>
</dbReference>
<dbReference type="Pfam" id="PF13738">
    <property type="entry name" value="Pyr_redox_3"/>
    <property type="match status" value="1"/>
</dbReference>
<dbReference type="PRINTS" id="PR00368">
    <property type="entry name" value="FADPNR"/>
</dbReference>
<name>A0A9P3LL48_9APHY</name>
<keyword evidence="3" id="KW-1185">Reference proteome</keyword>
<dbReference type="InterPro" id="IPR050982">
    <property type="entry name" value="Auxin_biosynth/cation_transpt"/>
</dbReference>
<evidence type="ECO:0000313" key="2">
    <source>
        <dbReference type="EMBL" id="GJE99191.1"/>
    </source>
</evidence>
<dbReference type="InterPro" id="IPR036188">
    <property type="entry name" value="FAD/NAD-bd_sf"/>
</dbReference>
<dbReference type="PRINTS" id="PR00469">
    <property type="entry name" value="PNDRDTASEII"/>
</dbReference>
<proteinExistence type="predicted"/>
<dbReference type="Proteomes" id="UP000703269">
    <property type="component" value="Unassembled WGS sequence"/>
</dbReference>